<dbReference type="PANTHER" id="PTHR37464">
    <property type="entry name" value="BLL2463 PROTEIN"/>
    <property type="match status" value="1"/>
</dbReference>
<dbReference type="PANTHER" id="PTHR37464:SF1">
    <property type="entry name" value="BLL2463 PROTEIN"/>
    <property type="match status" value="1"/>
</dbReference>
<dbReference type="Pfam" id="PF13709">
    <property type="entry name" value="DUF4159"/>
    <property type="match status" value="1"/>
</dbReference>
<dbReference type="Gene3D" id="3.40.50.12140">
    <property type="entry name" value="Domain of unknown function DUF4159"/>
    <property type="match status" value="1"/>
</dbReference>
<keyword evidence="1" id="KW-0472">Membrane</keyword>
<evidence type="ECO:0000256" key="1">
    <source>
        <dbReference type="SAM" id="Phobius"/>
    </source>
</evidence>
<feature type="domain" description="Aerotolerance regulator N-terminal" evidence="2">
    <location>
        <begin position="7"/>
        <end position="81"/>
    </location>
</feature>
<organism evidence="4 5">
    <name type="scientific">Paragemmobacter kunshanensis</name>
    <dbReference type="NCBI Taxonomy" id="2583234"/>
    <lineage>
        <taxon>Bacteria</taxon>
        <taxon>Pseudomonadati</taxon>
        <taxon>Pseudomonadota</taxon>
        <taxon>Alphaproteobacteria</taxon>
        <taxon>Rhodobacterales</taxon>
        <taxon>Paracoccaceae</taxon>
        <taxon>Paragemmobacter</taxon>
    </lineage>
</organism>
<proteinExistence type="predicted"/>
<dbReference type="InterPro" id="IPR011933">
    <property type="entry name" value="Double_TM_dom"/>
</dbReference>
<evidence type="ECO:0000313" key="4">
    <source>
        <dbReference type="EMBL" id="NGQ90525.1"/>
    </source>
</evidence>
<dbReference type="Proteomes" id="UP000474758">
    <property type="component" value="Unassembled WGS sequence"/>
</dbReference>
<feature type="transmembrane region" description="Helical" evidence="1">
    <location>
        <begin position="61"/>
        <end position="83"/>
    </location>
</feature>
<reference evidence="4 5" key="1">
    <citation type="submission" date="2020-02" db="EMBL/GenBank/DDBJ databases">
        <title>Rhodobacter translucens sp. nov., a novel bacterium isolated from activated sludge.</title>
        <authorList>
            <person name="Liu J."/>
        </authorList>
    </citation>
    <scope>NUCLEOTIDE SEQUENCE [LARGE SCALE GENOMIC DNA]</scope>
    <source>
        <strain evidence="4 5">HX-7-19</strain>
    </source>
</reference>
<feature type="domain" description="DUF4159" evidence="3">
    <location>
        <begin position="694"/>
        <end position="912"/>
    </location>
</feature>
<dbReference type="CDD" id="cd03143">
    <property type="entry name" value="A4_beta-galactosidase_middle_domain"/>
    <property type="match status" value="1"/>
</dbReference>
<dbReference type="InterPro" id="IPR029062">
    <property type="entry name" value="Class_I_gatase-like"/>
</dbReference>
<keyword evidence="1" id="KW-1133">Transmembrane helix</keyword>
<dbReference type="InterPro" id="IPR024163">
    <property type="entry name" value="Aerotolerance_reg_N"/>
</dbReference>
<keyword evidence="5" id="KW-1185">Reference proteome</keyword>
<dbReference type="AlphaFoldDB" id="A0A6M1U312"/>
<comment type="caution">
    <text evidence="4">The sequence shown here is derived from an EMBL/GenBank/DDBJ whole genome shotgun (WGS) entry which is preliminary data.</text>
</comment>
<accession>A0A6M1U312</accession>
<evidence type="ECO:0000259" key="3">
    <source>
        <dbReference type="Pfam" id="PF13709"/>
    </source>
</evidence>
<gene>
    <name evidence="4" type="ORF">G5V65_06415</name>
</gene>
<dbReference type="NCBIfam" id="TIGR02226">
    <property type="entry name" value="two_anch"/>
    <property type="match status" value="1"/>
</dbReference>
<sequence>MFMLGPVGFVTPVLLWALVALPVLWLLLRAVPPAPIRRRFPGVALLLGLQDEDNETDRTPWWLLLLRMVAIAAAIIAFAGPILNPRERGPGTGPLLVVLDGGWADARDWGRRIERAGALVEEAGRDGRAVAVLRLTDAPEAVVFQAADAWAGRLAAMEPQAWLPGDLAAWAAVLPDEGFDTFWLSDGLDRAGRGDLFAALDRAGDVTVFQSPRPVLALHPAGFADGAVQIAASRLPVAGPLEVEVVARGPDPAGIERELARVTLAFAAGDARGEVALALPPELRNRITRFEIVGQRSAGAVSLTDDSLKRRKVALIGGRADNAEGLQLLSPTHYLRQALEPVADLIDGSLTDVLLANPDVIVLADVPALTQEEQDAVLGWLDGGGLLLRFAGPLLAASDVSRLSEDPLMPVRLREGGRTVGGAMSWGEPKTLAPFAEGSPFHGLPVPDEVQVTAQVLAQPDPELAARTIAALEDGTPLVTRKEVGQGQVVLVHVTANAEWSTLPLSGLFVQMLERLAVSTRPALPGAEDLAGQVWVPEVLLDAYGAAREAGEMAGVEGAALAAGMTGGPGPALPPGLYAGADRRVALNAVGAETVLEAASWPAGTPVEGLDVAQEQLLKGWVLSVALAALMIDILAALWLSGRLSGLRRGVAVLAVAVLALGGAAPEVRAQSEAGAADPAEEALALEATTAVVLGHVLTGDARVDEVAEAGLRGLGERLWERTSIEPEAPIGVDIERDELAFFPFLYWPVTAGQTLPSANAYRKLNDYLRTGGMILFDTRDSDVARAGGSTPEAQHLQRIAAGLNIPPLEQVPLDHVLTRTFYLLQDFPGRFGGAPVWVEAAPPDAEQVEGMPFRNLNDGVTPVVIGGNDWAAAWAVDAMGVPMFPVGRGFAGERQREMANRFGINLIMHVLTGNYKSDQVHVPALLERLGQ</sequence>
<dbReference type="InterPro" id="IPR025297">
    <property type="entry name" value="DUF4159"/>
</dbReference>
<dbReference type="Gene3D" id="3.40.50.880">
    <property type="match status" value="1"/>
</dbReference>
<dbReference type="EMBL" id="JAALFE010000004">
    <property type="protein sequence ID" value="NGQ90525.1"/>
    <property type="molecule type" value="Genomic_DNA"/>
</dbReference>
<evidence type="ECO:0000259" key="2">
    <source>
        <dbReference type="Pfam" id="PF07584"/>
    </source>
</evidence>
<dbReference type="Pfam" id="PF07584">
    <property type="entry name" value="BatA"/>
    <property type="match status" value="1"/>
</dbReference>
<dbReference type="RefSeq" id="WP_165048049.1">
    <property type="nucleotide sequence ID" value="NZ_JAALFE010000004.1"/>
</dbReference>
<keyword evidence="1" id="KW-0812">Transmembrane</keyword>
<evidence type="ECO:0000313" key="5">
    <source>
        <dbReference type="Proteomes" id="UP000474758"/>
    </source>
</evidence>
<feature type="transmembrane region" description="Helical" evidence="1">
    <location>
        <begin position="6"/>
        <end position="28"/>
    </location>
</feature>
<dbReference type="SUPFAM" id="SSF52317">
    <property type="entry name" value="Class I glutamine amidotransferase-like"/>
    <property type="match status" value="1"/>
</dbReference>
<name>A0A6M1U312_9RHOB</name>
<protein>
    <submittedName>
        <fullName evidence="4">DUF4159 domain-containing protein</fullName>
    </submittedName>
</protein>